<evidence type="ECO:0000313" key="4">
    <source>
        <dbReference type="Proteomes" id="UP001291653"/>
    </source>
</evidence>
<name>A0AA86IWS3_9ACTN</name>
<feature type="region of interest" description="Disordered" evidence="1">
    <location>
        <begin position="45"/>
        <end position="89"/>
    </location>
</feature>
<keyword evidence="2" id="KW-0472">Membrane</keyword>
<protein>
    <submittedName>
        <fullName evidence="3">Uncharacterized protein</fullName>
    </submittedName>
</protein>
<feature type="transmembrane region" description="Helical" evidence="2">
    <location>
        <begin position="6"/>
        <end position="32"/>
    </location>
</feature>
<evidence type="ECO:0000256" key="2">
    <source>
        <dbReference type="SAM" id="Phobius"/>
    </source>
</evidence>
<keyword evidence="4" id="KW-1185">Reference proteome</keyword>
<reference evidence="3 4" key="1">
    <citation type="submission" date="2022-10" db="EMBL/GenBank/DDBJ databases">
        <title>Draft genome sequence of Streptomyces sp. YSPA8.</title>
        <authorList>
            <person name="Moriuchi R."/>
            <person name="Dohra H."/>
            <person name="Yamamura H."/>
            <person name="Kodani S."/>
        </authorList>
    </citation>
    <scope>NUCLEOTIDE SEQUENCE [LARGE SCALE GENOMIC DNA]</scope>
    <source>
        <strain evidence="3 4">YSPA8</strain>
        <plasmid evidence="3 4">pYSPA8-1</plasmid>
    </source>
</reference>
<accession>A0AA86IWS3</accession>
<gene>
    <name evidence="3" type="ORF">SYYSPA8_36725</name>
</gene>
<dbReference type="AlphaFoldDB" id="A0AA86IWS3"/>
<sequence>MDASAYALTAALAFGLGVIFACGLGLGLAAAVRISRRIERAERCMTRPTPPAPRARPREPFYADEYGADPTMVRPRAPHQPAPAETPHA</sequence>
<dbReference type="RefSeq" id="WP_323451946.1">
    <property type="nucleotide sequence ID" value="NZ_LC735414.1"/>
</dbReference>
<proteinExistence type="predicted"/>
<keyword evidence="3" id="KW-0614">Plasmid</keyword>
<geneLocation type="plasmid" evidence="3 4">
    <name>pYSPA8-1</name>
</geneLocation>
<evidence type="ECO:0000313" key="3">
    <source>
        <dbReference type="EMBL" id="BDT39463.1"/>
    </source>
</evidence>
<dbReference type="Proteomes" id="UP001291653">
    <property type="component" value="Plasmid pYSPA8-1"/>
</dbReference>
<organism evidence="3 4">
    <name type="scientific">Streptomyces yaizuensis</name>
    <dbReference type="NCBI Taxonomy" id="2989713"/>
    <lineage>
        <taxon>Bacteria</taxon>
        <taxon>Bacillati</taxon>
        <taxon>Actinomycetota</taxon>
        <taxon>Actinomycetes</taxon>
        <taxon>Kitasatosporales</taxon>
        <taxon>Streptomycetaceae</taxon>
        <taxon>Streptomyces</taxon>
    </lineage>
</organism>
<dbReference type="EMBL" id="LC735414">
    <property type="protein sequence ID" value="BDT39463.1"/>
    <property type="molecule type" value="Genomic_DNA"/>
</dbReference>
<keyword evidence="2" id="KW-0812">Transmembrane</keyword>
<evidence type="ECO:0000256" key="1">
    <source>
        <dbReference type="SAM" id="MobiDB-lite"/>
    </source>
</evidence>
<keyword evidence="2" id="KW-1133">Transmembrane helix</keyword>